<dbReference type="GO" id="GO:0051537">
    <property type="term" value="F:2 iron, 2 sulfur cluster binding"/>
    <property type="evidence" value="ECO:0007669"/>
    <property type="project" value="InterPro"/>
</dbReference>
<dbReference type="AlphaFoldDB" id="A0A5C5UQN0"/>
<dbReference type="OrthoDB" id="3290158at2"/>
<feature type="domain" description="Ferric siderophore reductase C-terminal" evidence="1">
    <location>
        <begin position="226"/>
        <end position="246"/>
    </location>
</feature>
<accession>A0A5C5UQN0</accession>
<dbReference type="Pfam" id="PF11575">
    <property type="entry name" value="FhuF_C"/>
    <property type="match status" value="1"/>
</dbReference>
<proteinExistence type="predicted"/>
<dbReference type="Proteomes" id="UP000320791">
    <property type="component" value="Unassembled WGS sequence"/>
</dbReference>
<dbReference type="InterPro" id="IPR024726">
    <property type="entry name" value="FhuF_C"/>
</dbReference>
<dbReference type="RefSeq" id="WP_146323247.1">
    <property type="nucleotide sequence ID" value="NZ_BAABLR010000075.1"/>
</dbReference>
<gene>
    <name evidence="2" type="ORF">FRX94_00945</name>
</gene>
<evidence type="ECO:0000259" key="1">
    <source>
        <dbReference type="Pfam" id="PF11575"/>
    </source>
</evidence>
<evidence type="ECO:0000313" key="3">
    <source>
        <dbReference type="Proteomes" id="UP000320791"/>
    </source>
</evidence>
<comment type="caution">
    <text evidence="2">The sequence shown here is derived from an EMBL/GenBank/DDBJ whole genome shotgun (WGS) entry which is preliminary data.</text>
</comment>
<evidence type="ECO:0000313" key="2">
    <source>
        <dbReference type="EMBL" id="TWT28791.1"/>
    </source>
</evidence>
<protein>
    <submittedName>
        <fullName evidence="2">(2Fe-2S)-binding protein</fullName>
    </submittedName>
</protein>
<keyword evidence="3" id="KW-1185">Reference proteome</keyword>
<dbReference type="EMBL" id="VOHM01000002">
    <property type="protein sequence ID" value="TWT28791.1"/>
    <property type="molecule type" value="Genomic_DNA"/>
</dbReference>
<sequence length="261" mass="27663">MHSVFQLVLAEYPRFRTAVLPSDGAEQLSVAALATPERMSKAIAASERLFPMGDARWAGQVWWFSWNNSVVAPAVTAMVEFYKVPSLDLARGVLHAQPGDYWYSYSTDIVAADGQWREAGADYATSVRPIIDALATAAGLKPAPLWAVTADALVAAAVGAGNEAFDPYRGVRIACELSAGLAAGAHGVTIPTPRFQDIRGGTIGPTDMAAVRAGEEPDDVHTVARRASCCMIFHSPGSGKCLSCPKQDPAVREAALIAHVQ</sequence>
<organism evidence="2 3">
    <name type="scientific">Corynebacterium canis</name>
    <dbReference type="NCBI Taxonomy" id="679663"/>
    <lineage>
        <taxon>Bacteria</taxon>
        <taxon>Bacillati</taxon>
        <taxon>Actinomycetota</taxon>
        <taxon>Actinomycetes</taxon>
        <taxon>Mycobacteriales</taxon>
        <taxon>Corynebacteriaceae</taxon>
        <taxon>Corynebacterium</taxon>
    </lineage>
</organism>
<reference evidence="2 3" key="1">
    <citation type="submission" date="2019-08" db="EMBL/GenBank/DDBJ databases">
        <authorList>
            <person name="Lei W."/>
        </authorList>
    </citation>
    <scope>NUCLEOTIDE SEQUENCE [LARGE SCALE GENOMIC DNA]</scope>
    <source>
        <strain evidence="2 3">CCUG 58627</strain>
    </source>
</reference>
<name>A0A5C5UQN0_9CORY</name>